<feature type="domain" description="Transcriptional repressor PaaX-like central Cas2-like" evidence="3">
    <location>
        <begin position="96"/>
        <end position="174"/>
    </location>
</feature>
<protein>
    <submittedName>
        <fullName evidence="4">PaaX family transcriptional regulator C-terminal domain-containing protein</fullName>
    </submittedName>
</protein>
<dbReference type="Pfam" id="PF20803">
    <property type="entry name" value="PaaX_M"/>
    <property type="match status" value="1"/>
</dbReference>
<keyword evidence="5" id="KW-1185">Reference proteome</keyword>
<dbReference type="Pfam" id="PF07848">
    <property type="entry name" value="PaaX"/>
    <property type="match status" value="1"/>
</dbReference>
<organism evidence="4 5">
    <name type="scientific">Gordonia prachuapensis</name>
    <dbReference type="NCBI Taxonomy" id="3115651"/>
    <lineage>
        <taxon>Bacteria</taxon>
        <taxon>Bacillati</taxon>
        <taxon>Actinomycetota</taxon>
        <taxon>Actinomycetes</taxon>
        <taxon>Mycobacteriales</taxon>
        <taxon>Gordoniaceae</taxon>
        <taxon>Gordonia</taxon>
    </lineage>
</organism>
<gene>
    <name evidence="4" type="ORF">V1Y59_13275</name>
</gene>
<dbReference type="InterPro" id="IPR013225">
    <property type="entry name" value="PaaX_C"/>
</dbReference>
<dbReference type="PANTHER" id="PTHR30319:SF1">
    <property type="entry name" value="TRANSCRIPTIONAL REPRESSOR PAAX"/>
    <property type="match status" value="1"/>
</dbReference>
<dbReference type="Proteomes" id="UP001335729">
    <property type="component" value="Unassembled WGS sequence"/>
</dbReference>
<accession>A0ABU7MUY6</accession>
<name>A0ABU7MUY6_9ACTN</name>
<evidence type="ECO:0000313" key="5">
    <source>
        <dbReference type="Proteomes" id="UP001335729"/>
    </source>
</evidence>
<evidence type="ECO:0000259" key="2">
    <source>
        <dbReference type="Pfam" id="PF08223"/>
    </source>
</evidence>
<proteinExistence type="predicted"/>
<dbReference type="PIRSF" id="PIRSF020623">
    <property type="entry name" value="PaaX"/>
    <property type="match status" value="1"/>
</dbReference>
<evidence type="ECO:0000259" key="1">
    <source>
        <dbReference type="Pfam" id="PF07848"/>
    </source>
</evidence>
<dbReference type="InterPro" id="IPR048846">
    <property type="entry name" value="PaaX-like_central"/>
</dbReference>
<reference evidence="4 5" key="1">
    <citation type="submission" date="2024-01" db="EMBL/GenBank/DDBJ databases">
        <title>Draft genome sequence of Gordonia sp. PKS22-38.</title>
        <authorList>
            <person name="Suphannarot A."/>
            <person name="Mingma R."/>
        </authorList>
    </citation>
    <scope>NUCLEOTIDE SEQUENCE [LARGE SCALE GENOMIC DNA]</scope>
    <source>
        <strain evidence="4 5">PKS22-38</strain>
    </source>
</reference>
<dbReference type="Gene3D" id="3.30.70.2650">
    <property type="match status" value="1"/>
</dbReference>
<dbReference type="SUPFAM" id="SSF46785">
    <property type="entry name" value="Winged helix' DNA-binding domain"/>
    <property type="match status" value="1"/>
</dbReference>
<dbReference type="RefSeq" id="WP_330505445.1">
    <property type="nucleotide sequence ID" value="NZ_JAZDUE010000010.1"/>
</dbReference>
<dbReference type="PANTHER" id="PTHR30319">
    <property type="entry name" value="PHENYLACETIC ACID REGULATOR-RELATED TRANSCRIPTIONAL REPRESSOR"/>
    <property type="match status" value="1"/>
</dbReference>
<dbReference type="EMBL" id="JAZDUE010000010">
    <property type="protein sequence ID" value="MEE4024053.1"/>
    <property type="molecule type" value="Genomic_DNA"/>
</dbReference>
<evidence type="ECO:0000259" key="3">
    <source>
        <dbReference type="Pfam" id="PF20803"/>
    </source>
</evidence>
<feature type="domain" description="Transcriptional repressor PaaX-like C-terminal" evidence="2">
    <location>
        <begin position="179"/>
        <end position="265"/>
    </location>
</feature>
<dbReference type="InterPro" id="IPR011965">
    <property type="entry name" value="PaaX_trns_reg"/>
</dbReference>
<feature type="domain" description="Transcriptional repressor PaaX-like N-terminal" evidence="1">
    <location>
        <begin position="10"/>
        <end position="75"/>
    </location>
</feature>
<dbReference type="Pfam" id="PF08223">
    <property type="entry name" value="PaaX_C"/>
    <property type="match status" value="1"/>
</dbReference>
<dbReference type="InterPro" id="IPR012906">
    <property type="entry name" value="PaaX-like_N"/>
</dbReference>
<evidence type="ECO:0000313" key="4">
    <source>
        <dbReference type="EMBL" id="MEE4024053.1"/>
    </source>
</evidence>
<dbReference type="InterPro" id="IPR036388">
    <property type="entry name" value="WH-like_DNA-bd_sf"/>
</dbReference>
<dbReference type="InterPro" id="IPR036390">
    <property type="entry name" value="WH_DNA-bd_sf"/>
</dbReference>
<sequence length="284" mass="32061">MVTSPPPKPRRIILDLFGDYLRYSPGAQVRLGHLTTLLGVFDIAPATVRVTMSRLRRDGWFTSHREGRETIYQLTPAMLDVLDEGRERIFATPMSEWTNTWTMVIYQLSEEERQERDQLRKDLLWHGFGALTTSTWFAPGDRRDDAHRISAVMSPGRVEILRCLSDGVEQDRELAQRCWDLAALAAEYDAFLAEFRPVADTAETLDGPAALTARTLLISAYRHFPYSDPLLPEVLCPSPWVGDEAHRLFVGLHEALGPAAEEFVADVLGDREAVRERVVAGGER</sequence>
<dbReference type="Gene3D" id="1.10.10.10">
    <property type="entry name" value="Winged helix-like DNA-binding domain superfamily/Winged helix DNA-binding domain"/>
    <property type="match status" value="1"/>
</dbReference>
<dbReference type="Gene3D" id="1.20.58.1460">
    <property type="match status" value="1"/>
</dbReference>
<comment type="caution">
    <text evidence="4">The sequence shown here is derived from an EMBL/GenBank/DDBJ whole genome shotgun (WGS) entry which is preliminary data.</text>
</comment>